<accession>A0ABW4LKF5</accession>
<dbReference type="EMBL" id="JBHUEM010000003">
    <property type="protein sequence ID" value="MFD1735692.1"/>
    <property type="molecule type" value="Genomic_DNA"/>
</dbReference>
<comment type="caution">
    <text evidence="1">The sequence shown here is derived from an EMBL/GenBank/DDBJ whole genome shotgun (WGS) entry which is preliminary data.</text>
</comment>
<reference evidence="2" key="1">
    <citation type="journal article" date="2019" name="Int. J. Syst. Evol. Microbiol.">
        <title>The Global Catalogue of Microorganisms (GCM) 10K type strain sequencing project: providing services to taxonomists for standard genome sequencing and annotation.</title>
        <authorList>
            <consortium name="The Broad Institute Genomics Platform"/>
            <consortium name="The Broad Institute Genome Sequencing Center for Infectious Disease"/>
            <person name="Wu L."/>
            <person name="Ma J."/>
        </authorList>
    </citation>
    <scope>NUCLEOTIDE SEQUENCE [LARGE SCALE GENOMIC DNA]</scope>
    <source>
        <strain evidence="2">CCUG 49339</strain>
    </source>
</reference>
<evidence type="ECO:0008006" key="3">
    <source>
        <dbReference type="Google" id="ProtNLM"/>
    </source>
</evidence>
<dbReference type="Proteomes" id="UP001597214">
    <property type="component" value="Unassembled WGS sequence"/>
</dbReference>
<proteinExistence type="predicted"/>
<organism evidence="1 2">
    <name type="scientific">Bacillus salitolerans</name>
    <dbReference type="NCBI Taxonomy" id="1437434"/>
    <lineage>
        <taxon>Bacteria</taxon>
        <taxon>Bacillati</taxon>
        <taxon>Bacillota</taxon>
        <taxon>Bacilli</taxon>
        <taxon>Bacillales</taxon>
        <taxon>Bacillaceae</taxon>
        <taxon>Bacillus</taxon>
    </lineage>
</organism>
<dbReference type="RefSeq" id="WP_377926796.1">
    <property type="nucleotide sequence ID" value="NZ_JBHUEM010000003.1"/>
</dbReference>
<keyword evidence="2" id="KW-1185">Reference proteome</keyword>
<gene>
    <name evidence="1" type="ORF">ACFSCX_03855</name>
</gene>
<sequence length="143" mass="15925">MNMNYGYILFLLAVLTGCNTDDPNPPEALVIPMEIAHYHEDGTVEASITGSKDVTVRHHVKGKDVYVEVIVPGFTFSSPEQKTKKDGQGFLNLYLNNKKIDEIHQAAFIVKGLPTGKHTLKVELVHNDSSTYGIEREMDVEIP</sequence>
<protein>
    <recommendedName>
        <fullName evidence="3">DUF4625 domain-containing protein</fullName>
    </recommendedName>
</protein>
<name>A0ABW4LKF5_9BACI</name>
<evidence type="ECO:0000313" key="2">
    <source>
        <dbReference type="Proteomes" id="UP001597214"/>
    </source>
</evidence>
<evidence type="ECO:0000313" key="1">
    <source>
        <dbReference type="EMBL" id="MFD1735692.1"/>
    </source>
</evidence>